<feature type="domain" description="Mannosyl-glycoprotein endo-beta-N-acetylglucosamidase-like" evidence="3">
    <location>
        <begin position="257"/>
        <end position="361"/>
    </location>
</feature>
<dbReference type="AlphaFoldDB" id="A0A7W5C5G6"/>
<dbReference type="GO" id="GO:0004040">
    <property type="term" value="F:amidase activity"/>
    <property type="evidence" value="ECO:0007669"/>
    <property type="project" value="InterPro"/>
</dbReference>
<reference evidence="5 6" key="1">
    <citation type="submission" date="2020-08" db="EMBL/GenBank/DDBJ databases">
        <title>Genomic Encyclopedia of Type Strains, Phase III (KMG-III): the genomes of soil and plant-associated and newly described type strains.</title>
        <authorList>
            <person name="Whitman W."/>
        </authorList>
    </citation>
    <scope>NUCLEOTIDE SEQUENCE [LARGE SCALE GENOMIC DNA]</scope>
    <source>
        <strain evidence="5 6">CECT 8234</strain>
    </source>
</reference>
<accession>A0A7W5C5G6</accession>
<evidence type="ECO:0000313" key="6">
    <source>
        <dbReference type="Proteomes" id="UP000518605"/>
    </source>
</evidence>
<dbReference type="Pfam" id="PF01832">
    <property type="entry name" value="Glucosaminidase"/>
    <property type="match status" value="1"/>
</dbReference>
<evidence type="ECO:0000259" key="4">
    <source>
        <dbReference type="Pfam" id="PF08239"/>
    </source>
</evidence>
<keyword evidence="2" id="KW-0472">Membrane</keyword>
<organism evidence="5 6">
    <name type="scientific">Paenibacillus endophyticus</name>
    <dbReference type="NCBI Taxonomy" id="1294268"/>
    <lineage>
        <taxon>Bacteria</taxon>
        <taxon>Bacillati</taxon>
        <taxon>Bacillota</taxon>
        <taxon>Bacilli</taxon>
        <taxon>Bacillales</taxon>
        <taxon>Paenibacillaceae</taxon>
        <taxon>Paenibacillus</taxon>
    </lineage>
</organism>
<dbReference type="Pfam" id="PF08239">
    <property type="entry name" value="SH3_3"/>
    <property type="match status" value="1"/>
</dbReference>
<dbReference type="Gene3D" id="1.10.530.10">
    <property type="match status" value="1"/>
</dbReference>
<evidence type="ECO:0000259" key="3">
    <source>
        <dbReference type="Pfam" id="PF01832"/>
    </source>
</evidence>
<comment type="caution">
    <text evidence="5">The sequence shown here is derived from an EMBL/GenBank/DDBJ whole genome shotgun (WGS) entry which is preliminary data.</text>
</comment>
<sequence length="366" mass="40074">MRKKLSQHLFVYFLILSLIVTLGMYVQPLNNDAKAPVSSTLPAEETLIAVSEPVLEIPAIEPSPALIPAYTPPSTQHHASVIKPTLSMTSPPEPKQTTENKPVSADIIEKPLPTYEVTAFYLNIRKEPNAKSEILSVVKQGTPLMITKETANGWLALKDGGFVHGGYAKKMKKEVSILSVPDSSNRQPTIAILDNGAQIAQQSESIDESIESKNEESAEEKLNAPTSIVESDSGLTEEHIATIFEGTALSGHDLEQAILEIEDEYGINAYFTIAVMKLESGNGKSRLAKSKNNLFGLNAIDGDKYNKAFSFETKGDSVRKFGQLLSKNYVGKGLTTIEKVARKYCPANSKWSSLVKTIMKSDYRKL</sequence>
<dbReference type="Gene3D" id="2.30.30.40">
    <property type="entry name" value="SH3 Domains"/>
    <property type="match status" value="1"/>
</dbReference>
<proteinExistence type="predicted"/>
<name>A0A7W5C5G6_9BACL</name>
<keyword evidence="2" id="KW-1133">Transmembrane helix</keyword>
<keyword evidence="6" id="KW-1185">Reference proteome</keyword>
<evidence type="ECO:0000256" key="1">
    <source>
        <dbReference type="SAM" id="MobiDB-lite"/>
    </source>
</evidence>
<gene>
    <name evidence="5" type="ORF">FHS16_001592</name>
</gene>
<feature type="transmembrane region" description="Helical" evidence="2">
    <location>
        <begin position="9"/>
        <end position="26"/>
    </location>
</feature>
<dbReference type="InterPro" id="IPR003646">
    <property type="entry name" value="SH3-like_bac-type"/>
</dbReference>
<dbReference type="InterPro" id="IPR002901">
    <property type="entry name" value="MGlyc_endo_b_GlcNAc-like_dom"/>
</dbReference>
<feature type="domain" description="SH3b" evidence="4">
    <location>
        <begin position="122"/>
        <end position="167"/>
    </location>
</feature>
<feature type="region of interest" description="Disordered" evidence="1">
    <location>
        <begin position="203"/>
        <end position="225"/>
    </location>
</feature>
<feature type="compositionally biased region" description="Basic and acidic residues" evidence="1">
    <location>
        <begin position="210"/>
        <end position="222"/>
    </location>
</feature>
<protein>
    <submittedName>
        <fullName evidence="5">Beta-N-acetylglucosaminidase</fullName>
    </submittedName>
</protein>
<keyword evidence="2" id="KW-0812">Transmembrane</keyword>
<evidence type="ECO:0000256" key="2">
    <source>
        <dbReference type="SAM" id="Phobius"/>
    </source>
</evidence>
<dbReference type="RefSeq" id="WP_183560643.1">
    <property type="nucleotide sequence ID" value="NZ_CBCSLB010000011.1"/>
</dbReference>
<evidence type="ECO:0000313" key="5">
    <source>
        <dbReference type="EMBL" id="MBB3151546.1"/>
    </source>
</evidence>
<dbReference type="Proteomes" id="UP000518605">
    <property type="component" value="Unassembled WGS sequence"/>
</dbReference>
<dbReference type="EMBL" id="JACHXW010000004">
    <property type="protein sequence ID" value="MBB3151546.1"/>
    <property type="molecule type" value="Genomic_DNA"/>
</dbReference>